<name>C8ZCV4_YEAS8</name>
<reference evidence="2" key="1">
    <citation type="journal article" date="2009" name="Proc. Natl. Acad. Sci. U.S.A.">
        <title>Eukaryote-to-eukaryote gene transfer events revealed by the genome sequence of the wine yeast Saccharomyces cerevisiae EC1118.</title>
        <authorList>
            <person name="Novo M."/>
            <person name="Bigey F."/>
            <person name="Beyne E."/>
            <person name="Galeote V."/>
            <person name="Gavory F."/>
            <person name="Mallet S."/>
            <person name="Cambot B."/>
            <person name="Legras J.L."/>
            <person name="Wincker P."/>
            <person name="Casaregola S."/>
            <person name="Dequin S."/>
        </authorList>
    </citation>
    <scope>NUCLEOTIDE SEQUENCE [LARGE SCALE GENOMIC DNA]</scope>
    <source>
        <strain evidence="2">Lalvin EC1118</strain>
        <strain>Lalvin EC1118 / Prise de mousse</strain>
    </source>
</reference>
<organism evidence="2">
    <name type="scientific">Saccharomyces cerevisiae (strain Lalvin EC1118 / Prise de mousse)</name>
    <name type="common">Baker's yeast</name>
    <dbReference type="NCBI Taxonomy" id="643680"/>
    <lineage>
        <taxon>Eukaryota</taxon>
        <taxon>Fungi</taxon>
        <taxon>Dikarya</taxon>
        <taxon>Ascomycota</taxon>
        <taxon>Saccharomycotina</taxon>
        <taxon>Saccharomycetes</taxon>
        <taxon>Saccharomycetales</taxon>
        <taxon>Saccharomycetaceae</taxon>
        <taxon>Saccharomyces</taxon>
    </lineage>
</organism>
<evidence type="ECO:0000256" key="1">
    <source>
        <dbReference type="SAM" id="MobiDB-lite"/>
    </source>
</evidence>
<dbReference type="SMR" id="C8ZCV4"/>
<dbReference type="AlphaFoldDB" id="C8ZCV4"/>
<dbReference type="EMBL" id="FN393078">
    <property type="protein sequence ID" value="CAY81220.1"/>
    <property type="molecule type" value="Genomic_DNA"/>
</dbReference>
<proteinExistence type="predicted"/>
<sequence length="30" mass="3540">MHLSTLPNVPWPNRSFTTKRPPLPNMSFSW</sequence>
<protein>
    <submittedName>
        <fullName evidence="2">EC1118_1L10_0485p</fullName>
    </submittedName>
</protein>
<evidence type="ECO:0000313" key="2">
    <source>
        <dbReference type="EMBL" id="CAY81220.1"/>
    </source>
</evidence>
<accession>C8ZCV4</accession>
<dbReference type="HOGENOM" id="CLU_3406603_0_0_1"/>
<gene>
    <name evidence="2" type="ORF">EC1118_1L10_0485g</name>
</gene>
<feature type="region of interest" description="Disordered" evidence="1">
    <location>
        <begin position="1"/>
        <end position="30"/>
    </location>
</feature>